<dbReference type="EMBL" id="WSSB01000002">
    <property type="protein sequence ID" value="MXR36066.1"/>
    <property type="molecule type" value="Genomic_DNA"/>
</dbReference>
<reference evidence="8 9" key="1">
    <citation type="submission" date="2019-12" db="EMBL/GenBank/DDBJ databases">
        <title>Neisseriaceae gen. nov. sp. Genome sequencing and assembly.</title>
        <authorList>
            <person name="Liu Z."/>
            <person name="Li A."/>
        </authorList>
    </citation>
    <scope>NUCLEOTIDE SEQUENCE [LARGE SCALE GENOMIC DNA]</scope>
    <source>
        <strain evidence="8 9">B2N2-7</strain>
    </source>
</reference>
<comment type="subcellular location">
    <subcellularLocation>
        <location evidence="1">Cell membrane</location>
        <topology evidence="1">Multi-pass membrane protein</topology>
    </subcellularLocation>
</comment>
<feature type="transmembrane region" description="Helical" evidence="6">
    <location>
        <begin position="50"/>
        <end position="69"/>
    </location>
</feature>
<keyword evidence="9" id="KW-1185">Reference proteome</keyword>
<comment type="caution">
    <text evidence="8">The sequence shown here is derived from an EMBL/GenBank/DDBJ whole genome shotgun (WGS) entry which is preliminary data.</text>
</comment>
<feature type="transmembrane region" description="Helical" evidence="6">
    <location>
        <begin position="101"/>
        <end position="121"/>
    </location>
</feature>
<dbReference type="Pfam" id="PF06271">
    <property type="entry name" value="RDD"/>
    <property type="match status" value="1"/>
</dbReference>
<organism evidence="8 9">
    <name type="scientific">Craterilacuibacter sinensis</name>
    <dbReference type="NCBI Taxonomy" id="2686017"/>
    <lineage>
        <taxon>Bacteria</taxon>
        <taxon>Pseudomonadati</taxon>
        <taxon>Pseudomonadota</taxon>
        <taxon>Betaproteobacteria</taxon>
        <taxon>Neisseriales</taxon>
        <taxon>Neisseriaceae</taxon>
        <taxon>Craterilacuibacter</taxon>
    </lineage>
</organism>
<sequence>MPAHPALPTARRTLAALLYEILLTAAVLLAIATLLTPLKAMLGASPLAELLFRLLLAGLLFAYYGWCWVKGGQTLAMKTWRLKLVRADGAALDWPLALRRYLIALALFVGVPALAYAGWSRSLGESAPFWLALVWLPLPFIARGIDPEKRSLHDRLAGTRVVCLK</sequence>
<dbReference type="InterPro" id="IPR051791">
    <property type="entry name" value="Pra-immunoreactive"/>
</dbReference>
<proteinExistence type="predicted"/>
<dbReference type="Proteomes" id="UP000467214">
    <property type="component" value="Unassembled WGS sequence"/>
</dbReference>
<feature type="transmembrane region" description="Helical" evidence="6">
    <location>
        <begin position="17"/>
        <end position="38"/>
    </location>
</feature>
<keyword evidence="5 6" id="KW-0472">Membrane</keyword>
<protein>
    <submittedName>
        <fullName evidence="8">RDD family protein</fullName>
    </submittedName>
</protein>
<keyword evidence="3 6" id="KW-0812">Transmembrane</keyword>
<evidence type="ECO:0000259" key="7">
    <source>
        <dbReference type="Pfam" id="PF06271"/>
    </source>
</evidence>
<evidence type="ECO:0000256" key="6">
    <source>
        <dbReference type="SAM" id="Phobius"/>
    </source>
</evidence>
<gene>
    <name evidence="8" type="ORF">GQF02_03630</name>
</gene>
<keyword evidence="2" id="KW-1003">Cell membrane</keyword>
<feature type="transmembrane region" description="Helical" evidence="6">
    <location>
        <begin position="127"/>
        <end position="145"/>
    </location>
</feature>
<evidence type="ECO:0000256" key="1">
    <source>
        <dbReference type="ARBA" id="ARBA00004651"/>
    </source>
</evidence>
<evidence type="ECO:0000256" key="3">
    <source>
        <dbReference type="ARBA" id="ARBA00022692"/>
    </source>
</evidence>
<evidence type="ECO:0000256" key="4">
    <source>
        <dbReference type="ARBA" id="ARBA00022989"/>
    </source>
</evidence>
<dbReference type="AlphaFoldDB" id="A0A845BP58"/>
<feature type="domain" description="RDD" evidence="7">
    <location>
        <begin position="10"/>
        <end position="158"/>
    </location>
</feature>
<dbReference type="PANTHER" id="PTHR36115">
    <property type="entry name" value="PROLINE-RICH ANTIGEN HOMOLOG-RELATED"/>
    <property type="match status" value="1"/>
</dbReference>
<name>A0A845BP58_9NEIS</name>
<evidence type="ECO:0000256" key="5">
    <source>
        <dbReference type="ARBA" id="ARBA00023136"/>
    </source>
</evidence>
<evidence type="ECO:0000256" key="2">
    <source>
        <dbReference type="ARBA" id="ARBA00022475"/>
    </source>
</evidence>
<dbReference type="GO" id="GO:0005886">
    <property type="term" value="C:plasma membrane"/>
    <property type="evidence" value="ECO:0007669"/>
    <property type="project" value="UniProtKB-SubCell"/>
</dbReference>
<dbReference type="InterPro" id="IPR010432">
    <property type="entry name" value="RDD"/>
</dbReference>
<keyword evidence="4 6" id="KW-1133">Transmembrane helix</keyword>
<evidence type="ECO:0000313" key="9">
    <source>
        <dbReference type="Proteomes" id="UP000467214"/>
    </source>
</evidence>
<dbReference type="PANTHER" id="PTHR36115:SF10">
    <property type="entry name" value="RDD DOMAIN-CONTAINING PROTEIN"/>
    <property type="match status" value="1"/>
</dbReference>
<accession>A0A845BP58</accession>
<dbReference type="RefSeq" id="WP_160794905.1">
    <property type="nucleotide sequence ID" value="NZ_WSSB01000002.1"/>
</dbReference>
<evidence type="ECO:0000313" key="8">
    <source>
        <dbReference type="EMBL" id="MXR36066.1"/>
    </source>
</evidence>